<sequence length="670" mass="72622">MRKRQSGIFLVSAAIAVAVVGMLITFWGVNYSRQMRTEKAERVGEALKAIGDAVDTFAVRYHADIQRVFEEPNRKFSVNGVEFKLTSAGNAFDEDHLSNLSAENLIKALRLPGVSSRPPSGVGEYAIRIYRTCGGTPKICQLRTLTFLTEPMKRTYSSEADFDFAAVAARKIGAAGGISTQDRPQNFRFIDEKDNPIPVKNPLNLAGLIAIRGGAQTDNLNLNVKRDGSLPMTGDLTMSGKDARGNSVEHSIVGVKNISGSGVLAMDELKIKKEATISGKLNLEKELDLRKNNIVGAGDIRGSGKLVMNSLTVNDADVGGKFTAKKGARFEGDLNMSGNEIKGAKKLEAENVTASGNLKSGEGLVELGKGVKLGDECSIWGLARDNDGRVVSCQREKERSNVWRWKLSSAPQTVKEVPVAIREEIERLVRLGEGWKMSVLSVDGRLSRGVVDPGNLYFRTNAGTSKVMACALLPPQAGLRTSRTPIMSLGDIGYVVGTGADELICLSKGRGSVRLDAYAWTWGNAGVPGSLTDRYGYLLWGEDLADRRFPIAVYDDKHREFKRKLEDLLSNLAPQAKPGDWSSQANVVGKRWFYRSDGRVVIHRALSCIVSDSGNYRGITTLGFDSRTRSPTIRISGGSGGGAELTCAFSDAGDLTAVKFKQCHNNCFPS</sequence>
<proteinExistence type="predicted"/>
<organism evidence="3 5">
    <name type="scientific">Pandoraea pulmonicola</name>
    <dbReference type="NCBI Taxonomy" id="93221"/>
    <lineage>
        <taxon>Bacteria</taxon>
        <taxon>Pseudomonadati</taxon>
        <taxon>Pseudomonadota</taxon>
        <taxon>Betaproteobacteria</taxon>
        <taxon>Burkholderiales</taxon>
        <taxon>Burkholderiaceae</taxon>
        <taxon>Pandoraea</taxon>
    </lineage>
</organism>
<dbReference type="KEGG" id="ppul:RO07_07665"/>
<reference evidence="2" key="2">
    <citation type="submission" date="2016-11" db="EMBL/GenBank/DDBJ databases">
        <title>Complete Genome Sequencing of Pandoraea pulmonicola DSM 16583.</title>
        <authorList>
            <person name="Chan K.-G."/>
        </authorList>
    </citation>
    <scope>NUCLEOTIDE SEQUENCE</scope>
    <source>
        <strain evidence="2">DSM 16583</strain>
    </source>
</reference>
<reference evidence="4" key="1">
    <citation type="submission" date="2014-12" db="EMBL/GenBank/DDBJ databases">
        <title>Complete Genome Sequencing of Pandoraea pulmonicola DSM 16583.</title>
        <authorList>
            <person name="Chan K.-G."/>
        </authorList>
    </citation>
    <scope>NUCLEOTIDE SEQUENCE [LARGE SCALE GENOMIC DNA]</scope>
    <source>
        <strain evidence="4">DSM 16583</strain>
    </source>
</reference>
<dbReference type="AlphaFoldDB" id="A0AAJ4ZDH3"/>
<name>A0AAJ4ZDH3_PANPU</name>
<keyword evidence="4" id="KW-1185">Reference proteome</keyword>
<dbReference type="EMBL" id="UGSJ01000001">
    <property type="protein sequence ID" value="SUA91241.1"/>
    <property type="molecule type" value="Genomic_DNA"/>
</dbReference>
<protein>
    <submittedName>
        <fullName evidence="3">Uncharacterized protein</fullName>
    </submittedName>
</protein>
<dbReference type="Proteomes" id="UP000254589">
    <property type="component" value="Unassembled WGS sequence"/>
</dbReference>
<keyword evidence="1" id="KW-1133">Transmembrane helix</keyword>
<reference evidence="3 5" key="3">
    <citation type="submission" date="2018-06" db="EMBL/GenBank/DDBJ databases">
        <authorList>
            <consortium name="Pathogen Informatics"/>
            <person name="Doyle S."/>
        </authorList>
    </citation>
    <scope>NUCLEOTIDE SEQUENCE [LARGE SCALE GENOMIC DNA]</scope>
    <source>
        <strain evidence="3 5">NCTC13159</strain>
    </source>
</reference>
<evidence type="ECO:0000313" key="2">
    <source>
        <dbReference type="EMBL" id="AJC20378.1"/>
    </source>
</evidence>
<dbReference type="EMBL" id="CP010310">
    <property type="protein sequence ID" value="AJC20378.1"/>
    <property type="molecule type" value="Genomic_DNA"/>
</dbReference>
<dbReference type="RefSeq" id="WP_039406614.1">
    <property type="nucleotide sequence ID" value="NZ_CP010310.2"/>
</dbReference>
<evidence type="ECO:0000313" key="3">
    <source>
        <dbReference type="EMBL" id="SUA91241.1"/>
    </source>
</evidence>
<accession>A0AAJ4ZDH3</accession>
<evidence type="ECO:0000256" key="1">
    <source>
        <dbReference type="SAM" id="Phobius"/>
    </source>
</evidence>
<evidence type="ECO:0000313" key="4">
    <source>
        <dbReference type="Proteomes" id="UP000035086"/>
    </source>
</evidence>
<dbReference type="Proteomes" id="UP000035086">
    <property type="component" value="Chromosome"/>
</dbReference>
<gene>
    <name evidence="3" type="ORF">NCTC13159_02733</name>
    <name evidence="2" type="ORF">RO07_07665</name>
</gene>
<keyword evidence="1" id="KW-0812">Transmembrane</keyword>
<feature type="transmembrane region" description="Helical" evidence="1">
    <location>
        <begin position="7"/>
        <end position="29"/>
    </location>
</feature>
<keyword evidence="1" id="KW-0472">Membrane</keyword>
<evidence type="ECO:0000313" key="5">
    <source>
        <dbReference type="Proteomes" id="UP000254589"/>
    </source>
</evidence>